<dbReference type="AlphaFoldDB" id="A0A9J5XET3"/>
<evidence type="ECO:0000256" key="1">
    <source>
        <dbReference type="SAM" id="MobiDB-lite"/>
    </source>
</evidence>
<evidence type="ECO:0008006" key="4">
    <source>
        <dbReference type="Google" id="ProtNLM"/>
    </source>
</evidence>
<feature type="compositionally biased region" description="Basic and acidic residues" evidence="1">
    <location>
        <begin position="1"/>
        <end position="18"/>
    </location>
</feature>
<proteinExistence type="predicted"/>
<protein>
    <recommendedName>
        <fullName evidence="4">Gag-pol polyprotein</fullName>
    </recommendedName>
</protein>
<dbReference type="EMBL" id="JACXVP010000009">
    <property type="protein sequence ID" value="KAG5586173.1"/>
    <property type="molecule type" value="Genomic_DNA"/>
</dbReference>
<feature type="region of interest" description="Disordered" evidence="1">
    <location>
        <begin position="129"/>
        <end position="151"/>
    </location>
</feature>
<name>A0A9J5XET3_SOLCO</name>
<accession>A0A9J5XET3</accession>
<dbReference type="OrthoDB" id="1751882at2759"/>
<feature type="compositionally biased region" description="Polar residues" evidence="1">
    <location>
        <begin position="22"/>
        <end position="43"/>
    </location>
</feature>
<organism evidence="2 3">
    <name type="scientific">Solanum commersonii</name>
    <name type="common">Commerson's wild potato</name>
    <name type="synonym">Commerson's nightshade</name>
    <dbReference type="NCBI Taxonomy" id="4109"/>
    <lineage>
        <taxon>Eukaryota</taxon>
        <taxon>Viridiplantae</taxon>
        <taxon>Streptophyta</taxon>
        <taxon>Embryophyta</taxon>
        <taxon>Tracheophyta</taxon>
        <taxon>Spermatophyta</taxon>
        <taxon>Magnoliopsida</taxon>
        <taxon>eudicotyledons</taxon>
        <taxon>Gunneridae</taxon>
        <taxon>Pentapetalae</taxon>
        <taxon>asterids</taxon>
        <taxon>lamiids</taxon>
        <taxon>Solanales</taxon>
        <taxon>Solanaceae</taxon>
        <taxon>Solanoideae</taxon>
        <taxon>Solaneae</taxon>
        <taxon>Solanum</taxon>
    </lineage>
</organism>
<evidence type="ECO:0000313" key="3">
    <source>
        <dbReference type="Proteomes" id="UP000824120"/>
    </source>
</evidence>
<comment type="caution">
    <text evidence="2">The sequence shown here is derived from an EMBL/GenBank/DDBJ whole genome shotgun (WGS) entry which is preliminary data.</text>
</comment>
<sequence length="151" mass="16428">MILVQHFEEDKRNIEKFRNKNAKTTGNESRQQKGNVNQLSFQQKPIGPAPSSASASAPRKKGEFKKQYSPNLRARPAHSQGSISQGGNCTPACAKCGRNHLGTCRDASANCYKCCQVGRFMREWPKNLHGNGNGNGGNRAKSSLVAPPDST</sequence>
<keyword evidence="3" id="KW-1185">Reference proteome</keyword>
<evidence type="ECO:0000313" key="2">
    <source>
        <dbReference type="EMBL" id="KAG5586173.1"/>
    </source>
</evidence>
<dbReference type="Proteomes" id="UP000824120">
    <property type="component" value="Chromosome 9"/>
</dbReference>
<reference evidence="2 3" key="1">
    <citation type="submission" date="2020-09" db="EMBL/GenBank/DDBJ databases">
        <title>De no assembly of potato wild relative species, Solanum commersonii.</title>
        <authorList>
            <person name="Cho K."/>
        </authorList>
    </citation>
    <scope>NUCLEOTIDE SEQUENCE [LARGE SCALE GENOMIC DNA]</scope>
    <source>
        <strain evidence="2">LZ3.2</strain>
        <tissue evidence="2">Leaf</tissue>
    </source>
</reference>
<gene>
    <name evidence="2" type="ORF">H5410_046607</name>
</gene>
<feature type="region of interest" description="Disordered" evidence="1">
    <location>
        <begin position="1"/>
        <end position="87"/>
    </location>
</feature>